<feature type="chain" id="PRO_5019379343" description="Aminotransferase-like plant mobile domain-containing protein" evidence="2">
    <location>
        <begin position="21"/>
        <end position="229"/>
    </location>
</feature>
<comment type="caution">
    <text evidence="3">The sequence shown here is derived from an EMBL/GenBank/DDBJ whole genome shotgun (WGS) entry which is preliminary data.</text>
</comment>
<name>A0A445D1H0_ARAHY</name>
<accession>A0A445D1H0</accession>
<protein>
    <recommendedName>
        <fullName evidence="5">Aminotransferase-like plant mobile domain-containing protein</fullName>
    </recommendedName>
</protein>
<feature type="region of interest" description="Disordered" evidence="1">
    <location>
        <begin position="166"/>
        <end position="185"/>
    </location>
</feature>
<dbReference type="GO" id="GO:0010073">
    <property type="term" value="P:meristem maintenance"/>
    <property type="evidence" value="ECO:0007669"/>
    <property type="project" value="InterPro"/>
</dbReference>
<evidence type="ECO:0008006" key="5">
    <source>
        <dbReference type="Google" id="ProtNLM"/>
    </source>
</evidence>
<evidence type="ECO:0000313" key="4">
    <source>
        <dbReference type="Proteomes" id="UP000289738"/>
    </source>
</evidence>
<evidence type="ECO:0000256" key="2">
    <source>
        <dbReference type="SAM" id="SignalP"/>
    </source>
</evidence>
<dbReference type="EMBL" id="SDMP01000005">
    <property type="protein sequence ID" value="RYR56995.1"/>
    <property type="molecule type" value="Genomic_DNA"/>
</dbReference>
<gene>
    <name evidence="3" type="ORF">Ahy_A05g022737</name>
</gene>
<dbReference type="PANTHER" id="PTHR46033">
    <property type="entry name" value="PROTEIN MAIN-LIKE 2"/>
    <property type="match status" value="1"/>
</dbReference>
<sequence>MALFCVWTWERFLFLAPVRSQPSFSLTCNWITWCSQFHGYKKWTILHIRHHERIENIVVPNKILQHRLHRVPLISFECIEWHPLKSVKRQFDLQESTRLAEAHNVVLTRPKNKNWRDEHSAYIMRWTNRLTSILVGDHVVHSQASKEYMQWYNDIFGAHLRLTGYSQPRPQPQSQSRPQPQLQPIMYPYTQPYTHPYTEPGASFFSQLIRDSHSFHMPPYQAYYRPSMS</sequence>
<dbReference type="AlphaFoldDB" id="A0A445D1H0"/>
<keyword evidence="4" id="KW-1185">Reference proteome</keyword>
<dbReference type="InterPro" id="IPR044824">
    <property type="entry name" value="MAIN-like"/>
</dbReference>
<dbReference type="Proteomes" id="UP000289738">
    <property type="component" value="Chromosome A05"/>
</dbReference>
<evidence type="ECO:0000256" key="1">
    <source>
        <dbReference type="SAM" id="MobiDB-lite"/>
    </source>
</evidence>
<proteinExistence type="predicted"/>
<evidence type="ECO:0000313" key="3">
    <source>
        <dbReference type="EMBL" id="RYR56995.1"/>
    </source>
</evidence>
<keyword evidence="2" id="KW-0732">Signal</keyword>
<reference evidence="3 4" key="1">
    <citation type="submission" date="2019-01" db="EMBL/GenBank/DDBJ databases">
        <title>Sequencing of cultivated peanut Arachis hypogaea provides insights into genome evolution and oil improvement.</title>
        <authorList>
            <person name="Chen X."/>
        </authorList>
    </citation>
    <scope>NUCLEOTIDE SEQUENCE [LARGE SCALE GENOMIC DNA]</scope>
    <source>
        <strain evidence="4">cv. Fuhuasheng</strain>
        <tissue evidence="3">Leaves</tissue>
    </source>
</reference>
<organism evidence="3 4">
    <name type="scientific">Arachis hypogaea</name>
    <name type="common">Peanut</name>
    <dbReference type="NCBI Taxonomy" id="3818"/>
    <lineage>
        <taxon>Eukaryota</taxon>
        <taxon>Viridiplantae</taxon>
        <taxon>Streptophyta</taxon>
        <taxon>Embryophyta</taxon>
        <taxon>Tracheophyta</taxon>
        <taxon>Spermatophyta</taxon>
        <taxon>Magnoliopsida</taxon>
        <taxon>eudicotyledons</taxon>
        <taxon>Gunneridae</taxon>
        <taxon>Pentapetalae</taxon>
        <taxon>rosids</taxon>
        <taxon>fabids</taxon>
        <taxon>Fabales</taxon>
        <taxon>Fabaceae</taxon>
        <taxon>Papilionoideae</taxon>
        <taxon>50 kb inversion clade</taxon>
        <taxon>dalbergioids sensu lato</taxon>
        <taxon>Dalbergieae</taxon>
        <taxon>Pterocarpus clade</taxon>
        <taxon>Arachis</taxon>
    </lineage>
</organism>
<dbReference type="PANTHER" id="PTHR46033:SF8">
    <property type="entry name" value="PROTEIN MAINTENANCE OF MERISTEMS-LIKE"/>
    <property type="match status" value="1"/>
</dbReference>
<feature type="signal peptide" evidence="2">
    <location>
        <begin position="1"/>
        <end position="20"/>
    </location>
</feature>